<sequence length="170" mass="19539">MPLDSPTASTLRPWVAVYTTRSTATRLREEPPPTYDEAVRIPPIQHAPHLLPPSRAVPLQVENRARSWRPFSVPPHPLKQERKLQKQLERRERTQRKLDAAQEHLHRILQRHADFSASGRVYCGGGLFDDEECTAITLARHAVEHYAEKKIELQDAHAAQLRRRNQTQSG</sequence>
<evidence type="ECO:0000313" key="2">
    <source>
        <dbReference type="EMBL" id="WNH48660.1"/>
    </source>
</evidence>
<name>A0ABY9YD99_9GAMM</name>
<evidence type="ECO:0000313" key="3">
    <source>
        <dbReference type="Proteomes" id="UP001305421"/>
    </source>
</evidence>
<proteinExistence type="predicted"/>
<reference evidence="2 3" key="1">
    <citation type="submission" date="2022-12" db="EMBL/GenBank/DDBJ databases">
        <title>Two new species, Stenotrophomonas aracearum and Stenotrophomonas oahuensis, isolated from Anthurium (Araceae family) in Hawaii.</title>
        <authorList>
            <person name="Chunag S.C."/>
            <person name="Dobhal S."/>
            <person name="Alvarez A."/>
            <person name="Arif M."/>
        </authorList>
    </citation>
    <scope>NUCLEOTIDE SEQUENCE [LARGE SCALE GENOMIC DNA]</scope>
    <source>
        <strain evidence="2 3">A5588</strain>
    </source>
</reference>
<dbReference type="EMBL" id="CP115543">
    <property type="protein sequence ID" value="WNH48660.1"/>
    <property type="molecule type" value="Genomic_DNA"/>
</dbReference>
<accession>A0ABY9YD99</accession>
<dbReference type="RefSeq" id="WP_311183204.1">
    <property type="nucleotide sequence ID" value="NZ_CP115543.1"/>
</dbReference>
<keyword evidence="3" id="KW-1185">Reference proteome</keyword>
<protein>
    <submittedName>
        <fullName evidence="2">Uncharacterized protein</fullName>
    </submittedName>
</protein>
<organism evidence="2 3">
    <name type="scientific">Stenotrophomonas aracearum</name>
    <dbReference type="NCBI Taxonomy" id="3003272"/>
    <lineage>
        <taxon>Bacteria</taxon>
        <taxon>Pseudomonadati</taxon>
        <taxon>Pseudomonadota</taxon>
        <taxon>Gammaproteobacteria</taxon>
        <taxon>Lysobacterales</taxon>
        <taxon>Lysobacteraceae</taxon>
        <taxon>Stenotrophomonas</taxon>
    </lineage>
</organism>
<dbReference type="Proteomes" id="UP001305421">
    <property type="component" value="Chromosome"/>
</dbReference>
<feature type="region of interest" description="Disordered" evidence="1">
    <location>
        <begin position="68"/>
        <end position="95"/>
    </location>
</feature>
<evidence type="ECO:0000256" key="1">
    <source>
        <dbReference type="SAM" id="MobiDB-lite"/>
    </source>
</evidence>
<gene>
    <name evidence="2" type="ORF">PDM28_18695</name>
</gene>
<feature type="compositionally biased region" description="Basic and acidic residues" evidence="1">
    <location>
        <begin position="78"/>
        <end position="95"/>
    </location>
</feature>